<reference evidence="4 5" key="1">
    <citation type="submission" date="2015-03" db="EMBL/GenBank/DDBJ databases">
        <title>Genome assembly of Sandaracinus amylolyticus DSM 53668.</title>
        <authorList>
            <person name="Sharma G."/>
            <person name="Subramanian S."/>
        </authorList>
    </citation>
    <scope>NUCLEOTIDE SEQUENCE [LARGE SCALE GENOMIC DNA]</scope>
    <source>
        <strain evidence="4 5">DSM 53668</strain>
    </source>
</reference>
<dbReference type="SUPFAM" id="SSF49785">
    <property type="entry name" value="Galactose-binding domain-like"/>
    <property type="match status" value="1"/>
</dbReference>
<evidence type="ECO:0000313" key="4">
    <source>
        <dbReference type="EMBL" id="AKF06025.1"/>
    </source>
</evidence>
<proteinExistence type="predicted"/>
<dbReference type="EMBL" id="CP011125">
    <property type="protein sequence ID" value="AKF06025.1"/>
    <property type="molecule type" value="Genomic_DNA"/>
</dbReference>
<dbReference type="InterPro" id="IPR000421">
    <property type="entry name" value="FA58C"/>
</dbReference>
<sequence length="340" mass="36624">MASSSIAEYFTLRDASATAARIPETKRKEIADALALGRQKAEAAEALWSNGHAAEGLRLVVEALIATLDAAPRYESATTAPAKEPAPKIEGESELGESDAPKSEPAPATWRTALAARGVSADRVRAIGDAEDKARTTALPRLDSDVSAEHADLYQQIARARLDVERALAYAAMSARELGWTRVARIATAAVLGVALITALYFVVRTPHEVTADASATFANSPTFGAGNAIDGDANSEWLLPDRSSGWVEARLSPPRHVARVTLRNAKNAPHFDRATREYRIELYSGGRVVEQIDGEFATYERDPQPVSHDFDADGIDRVRFVSRSHHNLGGGLAEMTVEE</sequence>
<accession>A0A0F6W2T0</accession>
<protein>
    <recommendedName>
        <fullName evidence="3">F5/8 type C domain-containing protein</fullName>
    </recommendedName>
</protein>
<feature type="transmembrane region" description="Helical" evidence="2">
    <location>
        <begin position="183"/>
        <end position="204"/>
    </location>
</feature>
<name>A0A0F6W2T0_9BACT</name>
<keyword evidence="2" id="KW-0472">Membrane</keyword>
<keyword evidence="2" id="KW-0812">Transmembrane</keyword>
<evidence type="ECO:0000313" key="5">
    <source>
        <dbReference type="Proteomes" id="UP000034883"/>
    </source>
</evidence>
<evidence type="ECO:0000256" key="2">
    <source>
        <dbReference type="SAM" id="Phobius"/>
    </source>
</evidence>
<keyword evidence="2" id="KW-1133">Transmembrane helix</keyword>
<keyword evidence="5" id="KW-1185">Reference proteome</keyword>
<dbReference type="OrthoDB" id="68404at2"/>
<dbReference type="InterPro" id="IPR008979">
    <property type="entry name" value="Galactose-bd-like_sf"/>
</dbReference>
<feature type="domain" description="F5/8 type C" evidence="3">
    <location>
        <begin position="187"/>
        <end position="287"/>
    </location>
</feature>
<dbReference type="Proteomes" id="UP000034883">
    <property type="component" value="Chromosome"/>
</dbReference>
<dbReference type="STRING" id="927083.DB32_003174"/>
<dbReference type="PROSITE" id="PS50022">
    <property type="entry name" value="FA58C_3"/>
    <property type="match status" value="1"/>
</dbReference>
<dbReference type="KEGG" id="samy:DB32_003174"/>
<organism evidence="4 5">
    <name type="scientific">Sandaracinus amylolyticus</name>
    <dbReference type="NCBI Taxonomy" id="927083"/>
    <lineage>
        <taxon>Bacteria</taxon>
        <taxon>Pseudomonadati</taxon>
        <taxon>Myxococcota</taxon>
        <taxon>Polyangia</taxon>
        <taxon>Polyangiales</taxon>
        <taxon>Sandaracinaceae</taxon>
        <taxon>Sandaracinus</taxon>
    </lineage>
</organism>
<evidence type="ECO:0000259" key="3">
    <source>
        <dbReference type="PROSITE" id="PS50022"/>
    </source>
</evidence>
<dbReference type="RefSeq" id="WP_053233239.1">
    <property type="nucleotide sequence ID" value="NZ_CP011125.1"/>
</dbReference>
<evidence type="ECO:0000256" key="1">
    <source>
        <dbReference type="SAM" id="MobiDB-lite"/>
    </source>
</evidence>
<feature type="region of interest" description="Disordered" evidence="1">
    <location>
        <begin position="76"/>
        <end position="107"/>
    </location>
</feature>
<gene>
    <name evidence="4" type="ORF">DB32_003174</name>
</gene>
<dbReference type="Gene3D" id="2.60.120.260">
    <property type="entry name" value="Galactose-binding domain-like"/>
    <property type="match status" value="1"/>
</dbReference>
<dbReference type="AlphaFoldDB" id="A0A0F6W2T0"/>